<dbReference type="AlphaFoldDB" id="A0A9P0E9T9"/>
<name>A0A9P0E9T9_NEZVI</name>
<feature type="transmembrane region" description="Helical" evidence="1">
    <location>
        <begin position="35"/>
        <end position="56"/>
    </location>
</feature>
<sequence length="69" mass="7896">MNHLQEGRCKTLTSDSRCSRSFSAEHLFLQYHSAVPAPAIAMVAKIIFLLIILYILQAKIKEEVNIFYI</sequence>
<evidence type="ECO:0000313" key="2">
    <source>
        <dbReference type="EMBL" id="CAH1391039.1"/>
    </source>
</evidence>
<keyword evidence="1" id="KW-0812">Transmembrane</keyword>
<protein>
    <submittedName>
        <fullName evidence="2">Uncharacterized protein</fullName>
    </submittedName>
</protein>
<evidence type="ECO:0000313" key="3">
    <source>
        <dbReference type="Proteomes" id="UP001152798"/>
    </source>
</evidence>
<proteinExistence type="predicted"/>
<gene>
    <name evidence="2" type="ORF">NEZAVI_LOCUS2129</name>
</gene>
<keyword evidence="3" id="KW-1185">Reference proteome</keyword>
<organism evidence="2 3">
    <name type="scientific">Nezara viridula</name>
    <name type="common">Southern green stink bug</name>
    <name type="synonym">Cimex viridulus</name>
    <dbReference type="NCBI Taxonomy" id="85310"/>
    <lineage>
        <taxon>Eukaryota</taxon>
        <taxon>Metazoa</taxon>
        <taxon>Ecdysozoa</taxon>
        <taxon>Arthropoda</taxon>
        <taxon>Hexapoda</taxon>
        <taxon>Insecta</taxon>
        <taxon>Pterygota</taxon>
        <taxon>Neoptera</taxon>
        <taxon>Paraneoptera</taxon>
        <taxon>Hemiptera</taxon>
        <taxon>Heteroptera</taxon>
        <taxon>Panheteroptera</taxon>
        <taxon>Pentatomomorpha</taxon>
        <taxon>Pentatomoidea</taxon>
        <taxon>Pentatomidae</taxon>
        <taxon>Pentatominae</taxon>
        <taxon>Nezara</taxon>
    </lineage>
</organism>
<dbReference type="EMBL" id="OV725077">
    <property type="protein sequence ID" value="CAH1391039.1"/>
    <property type="molecule type" value="Genomic_DNA"/>
</dbReference>
<reference evidence="2" key="1">
    <citation type="submission" date="2022-01" db="EMBL/GenBank/DDBJ databases">
        <authorList>
            <person name="King R."/>
        </authorList>
    </citation>
    <scope>NUCLEOTIDE SEQUENCE</scope>
</reference>
<keyword evidence="1" id="KW-0472">Membrane</keyword>
<accession>A0A9P0E9T9</accession>
<evidence type="ECO:0000256" key="1">
    <source>
        <dbReference type="SAM" id="Phobius"/>
    </source>
</evidence>
<dbReference type="Proteomes" id="UP001152798">
    <property type="component" value="Chromosome 1"/>
</dbReference>
<keyword evidence="1" id="KW-1133">Transmembrane helix</keyword>